<keyword evidence="2" id="KW-1185">Reference proteome</keyword>
<organism evidence="1 2">
    <name type="scientific">Microvirga arabica</name>
    <dbReference type="NCBI Taxonomy" id="1128671"/>
    <lineage>
        <taxon>Bacteria</taxon>
        <taxon>Pseudomonadati</taxon>
        <taxon>Pseudomonadota</taxon>
        <taxon>Alphaproteobacteria</taxon>
        <taxon>Hyphomicrobiales</taxon>
        <taxon>Methylobacteriaceae</taxon>
        <taxon>Microvirga</taxon>
    </lineage>
</organism>
<dbReference type="EMBL" id="JBHOMY010000120">
    <property type="protein sequence ID" value="MFC1460092.1"/>
    <property type="molecule type" value="Genomic_DNA"/>
</dbReference>
<sequence>MGARILRRLQQRRQCRRFVLVGIAVDRLVLVRNSYAAKQLDPTASGAGCSRKYERQGNP</sequence>
<accession>A0ABV6YFN6</accession>
<dbReference type="Proteomes" id="UP001593940">
    <property type="component" value="Unassembled WGS sequence"/>
</dbReference>
<name>A0ABV6YFN6_9HYPH</name>
<protein>
    <submittedName>
        <fullName evidence="1">Uncharacterized protein</fullName>
    </submittedName>
</protein>
<comment type="caution">
    <text evidence="1">The sequence shown here is derived from an EMBL/GenBank/DDBJ whole genome shotgun (WGS) entry which is preliminary data.</text>
</comment>
<evidence type="ECO:0000313" key="2">
    <source>
        <dbReference type="Proteomes" id="UP001593940"/>
    </source>
</evidence>
<dbReference type="RefSeq" id="WP_203271284.1">
    <property type="nucleotide sequence ID" value="NZ_JAFBID010000010.1"/>
</dbReference>
<gene>
    <name evidence="1" type="ORF">ACETIH_25985</name>
</gene>
<reference evidence="1 2" key="1">
    <citation type="submission" date="2024-09" db="EMBL/GenBank/DDBJ databases">
        <title>Nodulacao em especies de Leguminosae Basais da Amazonia e Caracterizacao dos Rizobios e Bacterias Associadas aos Nodulos.</title>
        <authorList>
            <person name="Jambeiro I.C.A."/>
            <person name="Lopes I.S."/>
            <person name="Aguiar E.R.G.R."/>
            <person name="Santos A.F.J."/>
            <person name="Dos Santos J.M.F."/>
            <person name="Gross E."/>
        </authorList>
    </citation>
    <scope>NUCLEOTIDE SEQUENCE [LARGE SCALE GENOMIC DNA]</scope>
    <source>
        <strain evidence="1 2">BRUESC1165</strain>
    </source>
</reference>
<evidence type="ECO:0000313" key="1">
    <source>
        <dbReference type="EMBL" id="MFC1460092.1"/>
    </source>
</evidence>
<proteinExistence type="predicted"/>